<dbReference type="PROSITE" id="PS50109">
    <property type="entry name" value="HIS_KIN"/>
    <property type="match status" value="1"/>
</dbReference>
<dbReference type="GO" id="GO:0005524">
    <property type="term" value="F:ATP binding"/>
    <property type="evidence" value="ECO:0007669"/>
    <property type="project" value="UniProtKB-KW"/>
</dbReference>
<dbReference type="PRINTS" id="PR00344">
    <property type="entry name" value="BCTRLSENSOR"/>
</dbReference>
<comment type="subcellular location">
    <subcellularLocation>
        <location evidence="2">Membrane</location>
    </subcellularLocation>
</comment>
<name>A0A944CDN3_9HYPH</name>
<keyword evidence="10" id="KW-1133">Transmembrane helix</keyword>
<dbReference type="InterPro" id="IPR000014">
    <property type="entry name" value="PAS"/>
</dbReference>
<dbReference type="Gene3D" id="1.10.287.130">
    <property type="match status" value="1"/>
</dbReference>
<keyword evidence="9" id="KW-0902">Two-component regulatory system</keyword>
<feature type="domain" description="PAS" evidence="12">
    <location>
        <begin position="242"/>
        <end position="283"/>
    </location>
</feature>
<dbReference type="SUPFAM" id="SSF55785">
    <property type="entry name" value="PYP-like sensor domain (PAS domain)"/>
    <property type="match status" value="1"/>
</dbReference>
<evidence type="ECO:0000256" key="5">
    <source>
        <dbReference type="ARBA" id="ARBA00022679"/>
    </source>
</evidence>
<keyword evidence="8" id="KW-0067">ATP-binding</keyword>
<reference evidence="14" key="1">
    <citation type="submission" date="2018-08" db="EMBL/GenBank/DDBJ databases">
        <authorList>
            <person name="Jin W."/>
            <person name="Wang H."/>
            <person name="Yang Y."/>
            <person name="Li M."/>
            <person name="Liu J."/>
        </authorList>
    </citation>
    <scope>NUCLEOTIDE SEQUENCE</scope>
    <source>
        <strain evidence="14">AESS21</strain>
    </source>
</reference>
<feature type="domain" description="Histidine kinase" evidence="11">
    <location>
        <begin position="389"/>
        <end position="636"/>
    </location>
</feature>
<dbReference type="InterPro" id="IPR003594">
    <property type="entry name" value="HATPase_dom"/>
</dbReference>
<feature type="transmembrane region" description="Helical" evidence="10">
    <location>
        <begin position="155"/>
        <end position="176"/>
    </location>
</feature>
<dbReference type="EC" id="2.7.13.3" evidence="3"/>
<feature type="domain" description="HAMP" evidence="13">
    <location>
        <begin position="174"/>
        <end position="226"/>
    </location>
</feature>
<evidence type="ECO:0000313" key="15">
    <source>
        <dbReference type="Proteomes" id="UP000705379"/>
    </source>
</evidence>
<keyword evidence="10" id="KW-0472">Membrane</keyword>
<dbReference type="Pfam" id="PF00672">
    <property type="entry name" value="HAMP"/>
    <property type="match status" value="1"/>
</dbReference>
<dbReference type="Gene3D" id="6.10.340.10">
    <property type="match status" value="1"/>
</dbReference>
<evidence type="ECO:0000256" key="3">
    <source>
        <dbReference type="ARBA" id="ARBA00012438"/>
    </source>
</evidence>
<dbReference type="GO" id="GO:0000160">
    <property type="term" value="P:phosphorelay signal transduction system"/>
    <property type="evidence" value="ECO:0007669"/>
    <property type="project" value="UniProtKB-KW"/>
</dbReference>
<evidence type="ECO:0000256" key="6">
    <source>
        <dbReference type="ARBA" id="ARBA00022741"/>
    </source>
</evidence>
<dbReference type="SMART" id="SM00304">
    <property type="entry name" value="HAMP"/>
    <property type="match status" value="1"/>
</dbReference>
<dbReference type="InterPro" id="IPR035965">
    <property type="entry name" value="PAS-like_dom_sf"/>
</dbReference>
<evidence type="ECO:0000256" key="7">
    <source>
        <dbReference type="ARBA" id="ARBA00022777"/>
    </source>
</evidence>
<organism evidence="14 15">
    <name type="scientific">Roseibium polysiphoniae</name>
    <dbReference type="NCBI Taxonomy" id="2571221"/>
    <lineage>
        <taxon>Bacteria</taxon>
        <taxon>Pseudomonadati</taxon>
        <taxon>Pseudomonadota</taxon>
        <taxon>Alphaproteobacteria</taxon>
        <taxon>Hyphomicrobiales</taxon>
        <taxon>Stappiaceae</taxon>
        <taxon>Roseibium</taxon>
    </lineage>
</organism>
<dbReference type="PANTHER" id="PTHR43065:SF46">
    <property type="entry name" value="C4-DICARBOXYLATE TRANSPORT SENSOR PROTEIN DCTB"/>
    <property type="match status" value="1"/>
</dbReference>
<evidence type="ECO:0000313" key="14">
    <source>
        <dbReference type="EMBL" id="MBS8260652.1"/>
    </source>
</evidence>
<comment type="catalytic activity">
    <reaction evidence="1">
        <text>ATP + protein L-histidine = ADP + protein N-phospho-L-histidine.</text>
        <dbReference type="EC" id="2.7.13.3"/>
    </reaction>
</comment>
<evidence type="ECO:0000256" key="1">
    <source>
        <dbReference type="ARBA" id="ARBA00000085"/>
    </source>
</evidence>
<dbReference type="InterPro" id="IPR004358">
    <property type="entry name" value="Sig_transdc_His_kin-like_C"/>
</dbReference>
<dbReference type="CDD" id="cd00075">
    <property type="entry name" value="HATPase"/>
    <property type="match status" value="1"/>
</dbReference>
<dbReference type="Proteomes" id="UP000705379">
    <property type="component" value="Unassembled WGS sequence"/>
</dbReference>
<accession>A0A944CDN3</accession>
<dbReference type="RefSeq" id="WP_213216151.1">
    <property type="nucleotide sequence ID" value="NZ_QTKU01000002.1"/>
</dbReference>
<dbReference type="EMBL" id="QTKU01000002">
    <property type="protein sequence ID" value="MBS8260652.1"/>
    <property type="molecule type" value="Genomic_DNA"/>
</dbReference>
<dbReference type="PROSITE" id="PS50112">
    <property type="entry name" value="PAS"/>
    <property type="match status" value="1"/>
</dbReference>
<dbReference type="GO" id="GO:0004673">
    <property type="term" value="F:protein histidine kinase activity"/>
    <property type="evidence" value="ECO:0007669"/>
    <property type="project" value="UniProtKB-EC"/>
</dbReference>
<dbReference type="GO" id="GO:0016020">
    <property type="term" value="C:membrane"/>
    <property type="evidence" value="ECO:0007669"/>
    <property type="project" value="UniProtKB-SubCell"/>
</dbReference>
<sequence>MSFKLKTILGIALIEIILLAILVMTSLHDLRSSNERELRTRAETSAKLLATMTSDAVVALDLATLDTLVEQALSNKGLLYVQIRNSNDLILAEGGTIPTQLSSVNNGTDDQDLSDGNFNVAAPISVAGAQFGTVQIGLSASLLNDVVAAGSRRMWMIAGVEVLLVAIFGYILGTILTRQLHHLRDGAARVAKGEFGFHMPVVGNDELASTARSFNQMSSALEEYAKVVKTEKNEAEAGRRFAETLLHNAINSVSQAIFIVGENGELRFVNRAARDLYKLNKEDCAPGAVFKDILLSAYTWRSETKSEAQTQAVYDRLKRLGANQIQTWQSKWMGDRILLHTQRPIAAGGFVMVDTDVTELFDANEKNRRLELELMETHKLESLGTLASGVAHEINTPTQFIGDNLKFLREAFDDLNGFVSNLDDVPASAQSEQLEEIDWSFLKEEIPAALSEAAQGVDSIGKIVRSIKEFAHPDDTETTETDLNNLVENAVTVSRSQWRHGADLVFEPAETETIIPCYPGDVSQVVINLIVNAADAIAEHSQKQDYAGGKGEIVVSIEKDMKFCTISVTDNGPGIPESALHRIFDMFYTTKPPGKGTGQGLAICKSIVEIKHRGKLSVRSENGKGSTFIVKLPIMPGSSKQNEAADSHAA</sequence>
<feature type="transmembrane region" description="Helical" evidence="10">
    <location>
        <begin position="120"/>
        <end position="143"/>
    </location>
</feature>
<evidence type="ECO:0000256" key="9">
    <source>
        <dbReference type="ARBA" id="ARBA00023012"/>
    </source>
</evidence>
<gene>
    <name evidence="14" type="ORF">DYI23_10515</name>
</gene>
<dbReference type="InterPro" id="IPR005467">
    <property type="entry name" value="His_kinase_dom"/>
</dbReference>
<dbReference type="SMART" id="SM00387">
    <property type="entry name" value="HATPase_c"/>
    <property type="match status" value="1"/>
</dbReference>
<evidence type="ECO:0000256" key="4">
    <source>
        <dbReference type="ARBA" id="ARBA00022553"/>
    </source>
</evidence>
<dbReference type="SUPFAM" id="SSF158472">
    <property type="entry name" value="HAMP domain-like"/>
    <property type="match status" value="1"/>
</dbReference>
<keyword evidence="5" id="KW-0808">Transferase</keyword>
<keyword evidence="7" id="KW-0418">Kinase</keyword>
<evidence type="ECO:0000259" key="12">
    <source>
        <dbReference type="PROSITE" id="PS50112"/>
    </source>
</evidence>
<dbReference type="SUPFAM" id="SSF55874">
    <property type="entry name" value="ATPase domain of HSP90 chaperone/DNA topoisomerase II/histidine kinase"/>
    <property type="match status" value="1"/>
</dbReference>
<protein>
    <recommendedName>
        <fullName evidence="3">histidine kinase</fullName>
        <ecNumber evidence="3">2.7.13.3</ecNumber>
    </recommendedName>
</protein>
<dbReference type="Pfam" id="PF02518">
    <property type="entry name" value="HATPase_c"/>
    <property type="match status" value="1"/>
</dbReference>
<comment type="caution">
    <text evidence="14">The sequence shown here is derived from an EMBL/GenBank/DDBJ whole genome shotgun (WGS) entry which is preliminary data.</text>
</comment>
<evidence type="ECO:0000256" key="2">
    <source>
        <dbReference type="ARBA" id="ARBA00004370"/>
    </source>
</evidence>
<dbReference type="InterPro" id="IPR036890">
    <property type="entry name" value="HATPase_C_sf"/>
</dbReference>
<dbReference type="Gene3D" id="3.30.565.10">
    <property type="entry name" value="Histidine kinase-like ATPase, C-terminal domain"/>
    <property type="match status" value="1"/>
</dbReference>
<dbReference type="InterPro" id="IPR003660">
    <property type="entry name" value="HAMP_dom"/>
</dbReference>
<reference evidence="14" key="2">
    <citation type="journal article" date="2021" name="Microorganisms">
        <title>Bacterial Dimethylsulfoniopropionate Biosynthesis in the East China Sea.</title>
        <authorList>
            <person name="Liu J."/>
            <person name="Zhang Y."/>
            <person name="Liu J."/>
            <person name="Zhong H."/>
            <person name="Williams B.T."/>
            <person name="Zheng Y."/>
            <person name="Curson A.R.J."/>
            <person name="Sun C."/>
            <person name="Sun H."/>
            <person name="Song D."/>
            <person name="Wagner Mackenzie B."/>
            <person name="Bermejo Martinez A."/>
            <person name="Todd J.D."/>
            <person name="Zhang X.H."/>
        </authorList>
    </citation>
    <scope>NUCLEOTIDE SEQUENCE</scope>
    <source>
        <strain evidence="14">AESS21</strain>
    </source>
</reference>
<dbReference type="Gene3D" id="3.30.450.20">
    <property type="entry name" value="PAS domain"/>
    <property type="match status" value="1"/>
</dbReference>
<keyword evidence="6" id="KW-0547">Nucleotide-binding</keyword>
<evidence type="ECO:0000256" key="8">
    <source>
        <dbReference type="ARBA" id="ARBA00022840"/>
    </source>
</evidence>
<feature type="transmembrane region" description="Helical" evidence="10">
    <location>
        <begin position="7"/>
        <end position="27"/>
    </location>
</feature>
<proteinExistence type="predicted"/>
<keyword evidence="4" id="KW-0597">Phosphoprotein</keyword>
<dbReference type="Pfam" id="PF12860">
    <property type="entry name" value="PAS_7"/>
    <property type="match status" value="1"/>
</dbReference>
<dbReference type="CDD" id="cd06225">
    <property type="entry name" value="HAMP"/>
    <property type="match status" value="1"/>
</dbReference>
<evidence type="ECO:0000259" key="11">
    <source>
        <dbReference type="PROSITE" id="PS50109"/>
    </source>
</evidence>
<keyword evidence="10" id="KW-0812">Transmembrane</keyword>
<evidence type="ECO:0000259" key="13">
    <source>
        <dbReference type="PROSITE" id="PS50885"/>
    </source>
</evidence>
<dbReference type="AlphaFoldDB" id="A0A944CDN3"/>
<dbReference type="PANTHER" id="PTHR43065">
    <property type="entry name" value="SENSOR HISTIDINE KINASE"/>
    <property type="match status" value="1"/>
</dbReference>
<dbReference type="PROSITE" id="PS50885">
    <property type="entry name" value="HAMP"/>
    <property type="match status" value="1"/>
</dbReference>
<evidence type="ECO:0000256" key="10">
    <source>
        <dbReference type="SAM" id="Phobius"/>
    </source>
</evidence>